<accession>A0A0F9SBF0</accession>
<dbReference type="AlphaFoldDB" id="A0A0F9SBF0"/>
<proteinExistence type="predicted"/>
<feature type="non-terminal residue" evidence="1">
    <location>
        <position position="1"/>
    </location>
</feature>
<gene>
    <name evidence="1" type="ORF">LCGC14_0872050</name>
</gene>
<comment type="caution">
    <text evidence="1">The sequence shown here is derived from an EMBL/GenBank/DDBJ whole genome shotgun (WGS) entry which is preliminary data.</text>
</comment>
<reference evidence="1" key="1">
    <citation type="journal article" date="2015" name="Nature">
        <title>Complex archaea that bridge the gap between prokaryotes and eukaryotes.</title>
        <authorList>
            <person name="Spang A."/>
            <person name="Saw J.H."/>
            <person name="Jorgensen S.L."/>
            <person name="Zaremba-Niedzwiedzka K."/>
            <person name="Martijn J."/>
            <person name="Lind A.E."/>
            <person name="van Eijk R."/>
            <person name="Schleper C."/>
            <person name="Guy L."/>
            <person name="Ettema T.J."/>
        </authorList>
    </citation>
    <scope>NUCLEOTIDE SEQUENCE</scope>
</reference>
<dbReference type="EMBL" id="LAZR01002699">
    <property type="protein sequence ID" value="KKN26723.1"/>
    <property type="molecule type" value="Genomic_DNA"/>
</dbReference>
<protein>
    <submittedName>
        <fullName evidence="1">Uncharacterized protein</fullName>
    </submittedName>
</protein>
<sequence>FRRIRVNEQTERYVPKICHNCKQEIFGANPLFPVDNDIACETENAYLCRSCADGFIKDFISITCSKCNQEYSLPRIMLDSPNKITCGKCREGELK</sequence>
<name>A0A0F9SBF0_9ZZZZ</name>
<evidence type="ECO:0000313" key="1">
    <source>
        <dbReference type="EMBL" id="KKN26723.1"/>
    </source>
</evidence>
<organism evidence="1">
    <name type="scientific">marine sediment metagenome</name>
    <dbReference type="NCBI Taxonomy" id="412755"/>
    <lineage>
        <taxon>unclassified sequences</taxon>
        <taxon>metagenomes</taxon>
        <taxon>ecological metagenomes</taxon>
    </lineage>
</organism>